<dbReference type="Gene3D" id="3.30.70.2450">
    <property type="match status" value="1"/>
</dbReference>
<proteinExistence type="inferred from homology"/>
<dbReference type="Gene3D" id="3.40.30.120">
    <property type="match status" value="1"/>
</dbReference>
<dbReference type="EMBL" id="JAULSW010000009">
    <property type="protein sequence ID" value="KAK3370085.1"/>
    <property type="molecule type" value="Genomic_DNA"/>
</dbReference>
<reference evidence="8" key="2">
    <citation type="submission" date="2023-06" db="EMBL/GenBank/DDBJ databases">
        <authorList>
            <consortium name="Lawrence Berkeley National Laboratory"/>
            <person name="Haridas S."/>
            <person name="Hensen N."/>
            <person name="Bonometti L."/>
            <person name="Westerberg I."/>
            <person name="Brannstrom I.O."/>
            <person name="Guillou S."/>
            <person name="Cros-Aarteil S."/>
            <person name="Calhoun S."/>
            <person name="Kuo A."/>
            <person name="Mondo S."/>
            <person name="Pangilinan J."/>
            <person name="Riley R."/>
            <person name="LaButti K."/>
            <person name="Andreopoulos B."/>
            <person name="Lipzen A."/>
            <person name="Chen C."/>
            <person name="Yanf M."/>
            <person name="Daum C."/>
            <person name="Ng V."/>
            <person name="Clum A."/>
            <person name="Steindorff A."/>
            <person name="Ohm R."/>
            <person name="Martin F."/>
            <person name="Silar P."/>
            <person name="Natvig D."/>
            <person name="Lalanne C."/>
            <person name="Gautier V."/>
            <person name="Ament-velasquez S.L."/>
            <person name="Kruys A."/>
            <person name="Hutchinson M.I."/>
            <person name="Powell A.J."/>
            <person name="Barry K."/>
            <person name="Miller A.N."/>
            <person name="Grigoriev I.V."/>
            <person name="Debuchy R."/>
            <person name="Gladieux P."/>
            <person name="Thoren M.H."/>
            <person name="Johannesson H."/>
        </authorList>
    </citation>
    <scope>NUCLEOTIDE SEQUENCE</scope>
    <source>
        <strain evidence="8">CBS 232.78</strain>
    </source>
</reference>
<evidence type="ECO:0000256" key="4">
    <source>
        <dbReference type="ARBA" id="ARBA00022827"/>
    </source>
</evidence>
<gene>
    <name evidence="8" type="ORF">B0H63DRAFT_403130</name>
</gene>
<dbReference type="InterPro" id="IPR036188">
    <property type="entry name" value="FAD/NAD-bd_sf"/>
</dbReference>
<dbReference type="GO" id="GO:0016709">
    <property type="term" value="F:oxidoreductase activity, acting on paired donors, with incorporation or reduction of molecular oxygen, NAD(P)H as one donor, and incorporation of one atom of oxygen"/>
    <property type="evidence" value="ECO:0007669"/>
    <property type="project" value="UniProtKB-ARBA"/>
</dbReference>
<organism evidence="8 9">
    <name type="scientific">Podospora didyma</name>
    <dbReference type="NCBI Taxonomy" id="330526"/>
    <lineage>
        <taxon>Eukaryota</taxon>
        <taxon>Fungi</taxon>
        <taxon>Dikarya</taxon>
        <taxon>Ascomycota</taxon>
        <taxon>Pezizomycotina</taxon>
        <taxon>Sordariomycetes</taxon>
        <taxon>Sordariomycetidae</taxon>
        <taxon>Sordariales</taxon>
        <taxon>Podosporaceae</taxon>
        <taxon>Podospora</taxon>
    </lineage>
</organism>
<evidence type="ECO:0000259" key="6">
    <source>
        <dbReference type="Pfam" id="PF01494"/>
    </source>
</evidence>
<evidence type="ECO:0000256" key="5">
    <source>
        <dbReference type="ARBA" id="ARBA00023002"/>
    </source>
</evidence>
<evidence type="ECO:0000259" key="7">
    <source>
        <dbReference type="Pfam" id="PF07976"/>
    </source>
</evidence>
<dbReference type="PANTHER" id="PTHR43004">
    <property type="entry name" value="TRK SYSTEM POTASSIUM UPTAKE PROTEIN"/>
    <property type="match status" value="1"/>
</dbReference>
<dbReference type="Pfam" id="PF01494">
    <property type="entry name" value="FAD_binding_3"/>
    <property type="match status" value="1"/>
</dbReference>
<keyword evidence="4" id="KW-0274">FAD</keyword>
<evidence type="ECO:0000256" key="3">
    <source>
        <dbReference type="ARBA" id="ARBA00022630"/>
    </source>
</evidence>
<comment type="caution">
    <text evidence="8">The sequence shown here is derived from an EMBL/GenBank/DDBJ whole genome shotgun (WGS) entry which is preliminary data.</text>
</comment>
<dbReference type="Pfam" id="PF07976">
    <property type="entry name" value="Phe_hydrox_dim"/>
    <property type="match status" value="1"/>
</dbReference>
<dbReference type="PRINTS" id="PR00420">
    <property type="entry name" value="RNGMNOXGNASE"/>
</dbReference>
<dbReference type="PANTHER" id="PTHR43004:SF19">
    <property type="entry name" value="BINDING MONOOXYGENASE, PUTATIVE (JCVI)-RELATED"/>
    <property type="match status" value="1"/>
</dbReference>
<keyword evidence="5" id="KW-0560">Oxidoreductase</keyword>
<reference evidence="8" key="1">
    <citation type="journal article" date="2023" name="Mol. Phylogenet. Evol.">
        <title>Genome-scale phylogeny and comparative genomics of the fungal order Sordariales.</title>
        <authorList>
            <person name="Hensen N."/>
            <person name="Bonometti L."/>
            <person name="Westerberg I."/>
            <person name="Brannstrom I.O."/>
            <person name="Guillou S."/>
            <person name="Cros-Aarteil S."/>
            <person name="Calhoun S."/>
            <person name="Haridas S."/>
            <person name="Kuo A."/>
            <person name="Mondo S."/>
            <person name="Pangilinan J."/>
            <person name="Riley R."/>
            <person name="LaButti K."/>
            <person name="Andreopoulos B."/>
            <person name="Lipzen A."/>
            <person name="Chen C."/>
            <person name="Yan M."/>
            <person name="Daum C."/>
            <person name="Ng V."/>
            <person name="Clum A."/>
            <person name="Steindorff A."/>
            <person name="Ohm R.A."/>
            <person name="Martin F."/>
            <person name="Silar P."/>
            <person name="Natvig D.O."/>
            <person name="Lalanne C."/>
            <person name="Gautier V."/>
            <person name="Ament-Velasquez S.L."/>
            <person name="Kruys A."/>
            <person name="Hutchinson M.I."/>
            <person name="Powell A.J."/>
            <person name="Barry K."/>
            <person name="Miller A.N."/>
            <person name="Grigoriev I.V."/>
            <person name="Debuchy R."/>
            <person name="Gladieux P."/>
            <person name="Hiltunen Thoren M."/>
            <person name="Johannesson H."/>
        </authorList>
    </citation>
    <scope>NUCLEOTIDE SEQUENCE</scope>
    <source>
        <strain evidence="8">CBS 232.78</strain>
    </source>
</reference>
<dbReference type="InterPro" id="IPR012941">
    <property type="entry name" value="Phe_hydrox_C_dim_dom"/>
</dbReference>
<comment type="similarity">
    <text evidence="2">Belongs to the PheA/TfdB FAD monooxygenase family.</text>
</comment>
<protein>
    <submittedName>
        <fullName evidence="8">FAD binding domain-containing protein</fullName>
    </submittedName>
</protein>
<dbReference type="InterPro" id="IPR050641">
    <property type="entry name" value="RIFMO-like"/>
</dbReference>
<dbReference type="SUPFAM" id="SSF52833">
    <property type="entry name" value="Thioredoxin-like"/>
    <property type="match status" value="1"/>
</dbReference>
<name>A0AAE0K688_9PEZI</name>
<dbReference type="Gene3D" id="3.50.50.60">
    <property type="entry name" value="FAD/NAD(P)-binding domain"/>
    <property type="match status" value="1"/>
</dbReference>
<dbReference type="Proteomes" id="UP001285441">
    <property type="component" value="Unassembled WGS sequence"/>
</dbReference>
<evidence type="ECO:0000256" key="1">
    <source>
        <dbReference type="ARBA" id="ARBA00001974"/>
    </source>
</evidence>
<dbReference type="SUPFAM" id="SSF51905">
    <property type="entry name" value="FAD/NAD(P)-binding domain"/>
    <property type="match status" value="1"/>
</dbReference>
<keyword evidence="3" id="KW-0285">Flavoprotein</keyword>
<dbReference type="GO" id="GO:0071949">
    <property type="term" value="F:FAD binding"/>
    <property type="evidence" value="ECO:0007669"/>
    <property type="project" value="InterPro"/>
</dbReference>
<keyword evidence="9" id="KW-1185">Reference proteome</keyword>
<feature type="domain" description="Phenol hydroxylase-like C-terminal dimerisation" evidence="7">
    <location>
        <begin position="493"/>
        <end position="554"/>
    </location>
</feature>
<sequence length="555" mass="60667">MESCDVLIIGAGPVGTVLALELALHRVSFRIIDKFPARSDKSRSLGVHPRTLELLNRQGEAHALISRGKVLDGGAIFINQKLVGDLKIDDLGTTDTEFPRPFGISQTEVESFLDERLAKYGFEVERPINAISITQDDNGVTTIVDLPDGSQASVRSKYVVGCDGAHSLVRHSAKNLTFEGAPYPMEFMLCDARIRDSSLPKDRVSLFMDNGTAGTLAVFPFSGGLVRFVGSGKMMAQIQGDPTLEDFQAFIRVKLPAPAGTLYDPMWITRYRIHSRCVNNYRDRRLFVAGDAAHIHSPAGAQGMNTGIQDSINLGWKLALALHNKTTDPDALLDSYNVERHPIGLRLLSGTDRLFKFMTGSGTFFTFLRNAFLVWVLPWLFASRSRRNYLFRHASGFGINYRGSPLVGTAEGFKGPIRGGDRLPAGHKLKKVGRGYNEEGAEVASVQRLCAGAGHHLLLFAGTPKYSATTADALAQAPDQVSAAMRSDVATHVLYVDAPLLNFDAEECDLYTDLRGEIHAQFGFSEPGYVLVRPDGYVAHIGPLSKLAGLLEFLK</sequence>
<dbReference type="InterPro" id="IPR002938">
    <property type="entry name" value="FAD-bd"/>
</dbReference>
<feature type="domain" description="FAD-binding" evidence="6">
    <location>
        <begin position="4"/>
        <end position="348"/>
    </location>
</feature>
<accession>A0AAE0K688</accession>
<dbReference type="InterPro" id="IPR036249">
    <property type="entry name" value="Thioredoxin-like_sf"/>
</dbReference>
<dbReference type="AlphaFoldDB" id="A0AAE0K688"/>
<comment type="cofactor">
    <cofactor evidence="1">
        <name>FAD</name>
        <dbReference type="ChEBI" id="CHEBI:57692"/>
    </cofactor>
</comment>
<evidence type="ECO:0000256" key="2">
    <source>
        <dbReference type="ARBA" id="ARBA00007801"/>
    </source>
</evidence>
<evidence type="ECO:0000313" key="9">
    <source>
        <dbReference type="Proteomes" id="UP001285441"/>
    </source>
</evidence>
<evidence type="ECO:0000313" key="8">
    <source>
        <dbReference type="EMBL" id="KAK3370085.1"/>
    </source>
</evidence>